<protein>
    <submittedName>
        <fullName evidence="1">Uncharacterized protein DUF1320</fullName>
    </submittedName>
</protein>
<dbReference type="InterPro" id="IPR009752">
    <property type="entry name" value="Phage_Mu_GpJ"/>
</dbReference>
<keyword evidence="2" id="KW-1185">Reference proteome</keyword>
<sequence length="144" mass="16444">MRFLNDSDYAVQLRDEIALIIDPTTERSKLIRAEDMAIAQIKNFLGGKYDVSKIFTPVADGADDTRDAYIVMITIDLALYHLWSKEGGNNIPKTRELRYSDALEWLKAVQYDHSANLPLITNESGETASDIRLWSRRSLSDNQY</sequence>
<gene>
    <name evidence="1" type="ORF">CLV25_11540</name>
</gene>
<reference evidence="1 2" key="1">
    <citation type="submission" date="2019-03" db="EMBL/GenBank/DDBJ databases">
        <title>Genomic Encyclopedia of Archaeal and Bacterial Type Strains, Phase II (KMG-II): from individual species to whole genera.</title>
        <authorList>
            <person name="Goeker M."/>
        </authorList>
    </citation>
    <scope>NUCLEOTIDE SEQUENCE [LARGE SCALE GENOMIC DNA]</scope>
    <source>
        <strain evidence="1 2">RL-C</strain>
    </source>
</reference>
<proteinExistence type="predicted"/>
<organism evidence="1 2">
    <name type="scientific">Acetobacteroides hydrogenigenes</name>
    <dbReference type="NCBI Taxonomy" id="979970"/>
    <lineage>
        <taxon>Bacteria</taxon>
        <taxon>Pseudomonadati</taxon>
        <taxon>Bacteroidota</taxon>
        <taxon>Bacteroidia</taxon>
        <taxon>Bacteroidales</taxon>
        <taxon>Rikenellaceae</taxon>
        <taxon>Acetobacteroides</taxon>
    </lineage>
</organism>
<dbReference type="Pfam" id="PF07030">
    <property type="entry name" value="Phage_Mu_Gp36"/>
    <property type="match status" value="1"/>
</dbReference>
<comment type="caution">
    <text evidence="1">The sequence shown here is derived from an EMBL/GenBank/DDBJ whole genome shotgun (WGS) entry which is preliminary data.</text>
</comment>
<dbReference type="Proteomes" id="UP000294830">
    <property type="component" value="Unassembled WGS sequence"/>
</dbReference>
<evidence type="ECO:0000313" key="2">
    <source>
        <dbReference type="Proteomes" id="UP000294830"/>
    </source>
</evidence>
<name>A0A4V2RNH2_9BACT</name>
<evidence type="ECO:0000313" key="1">
    <source>
        <dbReference type="EMBL" id="TCN63690.1"/>
    </source>
</evidence>
<dbReference type="EMBL" id="SLWB01000015">
    <property type="protein sequence ID" value="TCN63690.1"/>
    <property type="molecule type" value="Genomic_DNA"/>
</dbReference>
<dbReference type="RefSeq" id="WP_131840128.1">
    <property type="nucleotide sequence ID" value="NZ_SLWB01000015.1"/>
</dbReference>
<accession>A0A4V2RNH2</accession>
<dbReference type="OrthoDB" id="881590at2"/>
<dbReference type="AlphaFoldDB" id="A0A4V2RNH2"/>